<feature type="transmembrane region" description="Helical" evidence="1">
    <location>
        <begin position="48"/>
        <end position="66"/>
    </location>
</feature>
<organism evidence="2 3">
    <name type="scientific">Ornithinibacillus halotolerans</name>
    <dbReference type="NCBI Taxonomy" id="1274357"/>
    <lineage>
        <taxon>Bacteria</taxon>
        <taxon>Bacillati</taxon>
        <taxon>Bacillota</taxon>
        <taxon>Bacilli</taxon>
        <taxon>Bacillales</taxon>
        <taxon>Bacillaceae</taxon>
        <taxon>Ornithinibacillus</taxon>
    </lineage>
</organism>
<accession>A0A916S8M6</accession>
<feature type="transmembrane region" description="Helical" evidence="1">
    <location>
        <begin position="12"/>
        <end position="28"/>
    </location>
</feature>
<keyword evidence="1" id="KW-0812">Transmembrane</keyword>
<dbReference type="AlphaFoldDB" id="A0A916S8M6"/>
<keyword evidence="1" id="KW-0472">Membrane</keyword>
<sequence>MFEIVSNNVEIYIIIYGLVILWINIDYLREHKKIQKGLEELSPEEEIFFNPNSFSVMVIGLLFNFIRRWLMYLIAITFIDNLILTIMLFVLFVVGLYDTLFNNSLPKVKKSKIGLYLAIIDTLWISFFIIYLVMQVI</sequence>
<proteinExistence type="predicted"/>
<keyword evidence="1" id="KW-1133">Transmembrane helix</keyword>
<name>A0A916S8M6_9BACI</name>
<reference evidence="2" key="2">
    <citation type="submission" date="2020-09" db="EMBL/GenBank/DDBJ databases">
        <authorList>
            <person name="Sun Q."/>
            <person name="Zhou Y."/>
        </authorList>
    </citation>
    <scope>NUCLEOTIDE SEQUENCE</scope>
    <source>
        <strain evidence="2">CGMCC 1.12408</strain>
    </source>
</reference>
<dbReference type="EMBL" id="BMEY01000024">
    <property type="protein sequence ID" value="GGA89179.1"/>
    <property type="molecule type" value="Genomic_DNA"/>
</dbReference>
<protein>
    <recommendedName>
        <fullName evidence="4">DUF4181 domain-containing protein</fullName>
    </recommendedName>
</protein>
<dbReference type="RefSeq" id="WP_188385947.1">
    <property type="nucleotide sequence ID" value="NZ_BMEY01000024.1"/>
</dbReference>
<feature type="transmembrane region" description="Helical" evidence="1">
    <location>
        <begin position="113"/>
        <end position="134"/>
    </location>
</feature>
<feature type="transmembrane region" description="Helical" evidence="1">
    <location>
        <begin position="72"/>
        <end position="101"/>
    </location>
</feature>
<gene>
    <name evidence="2" type="ORF">GCM10008025_34750</name>
</gene>
<dbReference type="Proteomes" id="UP000613512">
    <property type="component" value="Unassembled WGS sequence"/>
</dbReference>
<evidence type="ECO:0000313" key="2">
    <source>
        <dbReference type="EMBL" id="GGA89179.1"/>
    </source>
</evidence>
<evidence type="ECO:0008006" key="4">
    <source>
        <dbReference type="Google" id="ProtNLM"/>
    </source>
</evidence>
<evidence type="ECO:0000313" key="3">
    <source>
        <dbReference type="Proteomes" id="UP000613512"/>
    </source>
</evidence>
<evidence type="ECO:0000256" key="1">
    <source>
        <dbReference type="SAM" id="Phobius"/>
    </source>
</evidence>
<reference evidence="2" key="1">
    <citation type="journal article" date="2014" name="Int. J. Syst. Evol. Microbiol.">
        <title>Complete genome sequence of Corynebacterium casei LMG S-19264T (=DSM 44701T), isolated from a smear-ripened cheese.</title>
        <authorList>
            <consortium name="US DOE Joint Genome Institute (JGI-PGF)"/>
            <person name="Walter F."/>
            <person name="Albersmeier A."/>
            <person name="Kalinowski J."/>
            <person name="Ruckert C."/>
        </authorList>
    </citation>
    <scope>NUCLEOTIDE SEQUENCE</scope>
    <source>
        <strain evidence="2">CGMCC 1.12408</strain>
    </source>
</reference>
<comment type="caution">
    <text evidence="2">The sequence shown here is derived from an EMBL/GenBank/DDBJ whole genome shotgun (WGS) entry which is preliminary data.</text>
</comment>
<keyword evidence="3" id="KW-1185">Reference proteome</keyword>